<dbReference type="GO" id="GO:0042575">
    <property type="term" value="C:DNA polymerase complex"/>
    <property type="evidence" value="ECO:0007669"/>
    <property type="project" value="UniProtKB-ARBA"/>
</dbReference>
<dbReference type="Gene3D" id="3.30.70.270">
    <property type="match status" value="1"/>
</dbReference>
<dbReference type="STRING" id="6335.A0A0V1KQZ7"/>
<proteinExistence type="predicted"/>
<dbReference type="InterPro" id="IPR043128">
    <property type="entry name" value="Rev_trsase/Diguanyl_cyclase"/>
</dbReference>
<evidence type="ECO:0000313" key="5">
    <source>
        <dbReference type="Proteomes" id="UP000054721"/>
    </source>
</evidence>
<keyword evidence="5" id="KW-1185">Reference proteome</keyword>
<evidence type="ECO:0000313" key="4">
    <source>
        <dbReference type="EMBL" id="KRZ49695.1"/>
    </source>
</evidence>
<dbReference type="InterPro" id="IPR050951">
    <property type="entry name" value="Retrovirus_Pol_polyprotein"/>
</dbReference>
<dbReference type="InterPro" id="IPR001584">
    <property type="entry name" value="Integrase_cat-core"/>
</dbReference>
<dbReference type="InterPro" id="IPR012337">
    <property type="entry name" value="RNaseH-like_sf"/>
</dbReference>
<evidence type="ECO:0000256" key="1">
    <source>
        <dbReference type="SAM" id="MobiDB-lite"/>
    </source>
</evidence>
<dbReference type="SUPFAM" id="SSF53098">
    <property type="entry name" value="Ribonuclease H-like"/>
    <property type="match status" value="1"/>
</dbReference>
<dbReference type="PROSITE" id="PS50994">
    <property type="entry name" value="INTEGRASE"/>
    <property type="match status" value="1"/>
</dbReference>
<dbReference type="Proteomes" id="UP000054721">
    <property type="component" value="Unassembled WGS sequence"/>
</dbReference>
<dbReference type="Gene3D" id="3.30.420.10">
    <property type="entry name" value="Ribonuclease H-like superfamily/Ribonuclease H"/>
    <property type="match status" value="1"/>
</dbReference>
<reference evidence="4 5" key="1">
    <citation type="submission" date="2015-05" db="EMBL/GenBank/DDBJ databases">
        <title>Evolution of Trichinella species and genotypes.</title>
        <authorList>
            <person name="Korhonen P.K."/>
            <person name="Edoardo P."/>
            <person name="Giuseppe L.R."/>
            <person name="Gasser R.B."/>
        </authorList>
    </citation>
    <scope>NUCLEOTIDE SEQUENCE [LARGE SCALE GENOMIC DNA]</scope>
    <source>
        <strain evidence="4">ISS10</strain>
    </source>
</reference>
<protein>
    <submittedName>
        <fullName evidence="4">Retrovirus-related Pol polyprotein from transposon 17.6</fullName>
    </submittedName>
</protein>
<dbReference type="InterPro" id="IPR000477">
    <property type="entry name" value="RT_dom"/>
</dbReference>
<dbReference type="SUPFAM" id="SSF56672">
    <property type="entry name" value="DNA/RNA polymerases"/>
    <property type="match status" value="1"/>
</dbReference>
<comment type="caution">
    <text evidence="4">The sequence shown here is derived from an EMBL/GenBank/DDBJ whole genome shotgun (WGS) entry which is preliminary data.</text>
</comment>
<feature type="region of interest" description="Disordered" evidence="1">
    <location>
        <begin position="145"/>
        <end position="164"/>
    </location>
</feature>
<name>A0A0V1KQZ7_9BILA</name>
<feature type="domain" description="Integrase catalytic" evidence="3">
    <location>
        <begin position="266"/>
        <end position="361"/>
    </location>
</feature>
<dbReference type="AlphaFoldDB" id="A0A0V1KQZ7"/>
<dbReference type="FunFam" id="3.30.70.270:FF:000003">
    <property type="entry name" value="Transposon Ty3-G Gag-Pol polyprotein"/>
    <property type="match status" value="1"/>
</dbReference>
<evidence type="ECO:0000259" key="2">
    <source>
        <dbReference type="PROSITE" id="PS50878"/>
    </source>
</evidence>
<sequence>MPFGLCNAPATFQRLMEKAMRELTWKTCLVYLDDIIVFGKTKEEHLERLKEVLFSLQSVRLKIMPEKCQLMRQSVHYLGHIVTQHGIGTDPELTAAVEERFVRNFAGSNPLHALTKKGEKWHCGPKEEEAFARLKDALRRRHRSSVVAARRAGPTGGGPVRQPLALTPEGQVARWLEKLAEFDFEVVHRPGKKHKNADALSRRACRDCGSSDDSLDIQVAGMALESVSPVGRWQKKDAELMQSLWNQRGRIVLQEGIVCRTREIPDTGESRGGKNPGKSAPALLLAPAAGGRGSTRASAYHPQSDGLVERMNRTLLDMLTKAFIDHPEDWDVYLERVLMSYRTSVYCTTGATPSRVVFGRELWLPVDVIHGLPTDTQGRSAREFV</sequence>
<dbReference type="CDD" id="cd01647">
    <property type="entry name" value="RT_LTR"/>
    <property type="match status" value="1"/>
</dbReference>
<dbReference type="PROSITE" id="PS50878">
    <property type="entry name" value="RT_POL"/>
    <property type="match status" value="1"/>
</dbReference>
<evidence type="ECO:0000259" key="3">
    <source>
        <dbReference type="PROSITE" id="PS50994"/>
    </source>
</evidence>
<accession>A0A0V1KQZ7</accession>
<dbReference type="EMBL" id="JYDW01000299">
    <property type="protein sequence ID" value="KRZ49695.1"/>
    <property type="molecule type" value="Genomic_DNA"/>
</dbReference>
<dbReference type="Pfam" id="PF00078">
    <property type="entry name" value="RVT_1"/>
    <property type="match status" value="1"/>
</dbReference>
<dbReference type="PANTHER" id="PTHR37984">
    <property type="entry name" value="PROTEIN CBG26694"/>
    <property type="match status" value="1"/>
</dbReference>
<organism evidence="4 5">
    <name type="scientific">Trichinella nativa</name>
    <dbReference type="NCBI Taxonomy" id="6335"/>
    <lineage>
        <taxon>Eukaryota</taxon>
        <taxon>Metazoa</taxon>
        <taxon>Ecdysozoa</taxon>
        <taxon>Nematoda</taxon>
        <taxon>Enoplea</taxon>
        <taxon>Dorylaimia</taxon>
        <taxon>Trichinellida</taxon>
        <taxon>Trichinellidae</taxon>
        <taxon>Trichinella</taxon>
    </lineage>
</organism>
<dbReference type="PANTHER" id="PTHR37984:SF5">
    <property type="entry name" value="PROTEIN NYNRIN-LIKE"/>
    <property type="match status" value="1"/>
</dbReference>
<dbReference type="OrthoDB" id="5832112at2759"/>
<dbReference type="GO" id="GO:0003676">
    <property type="term" value="F:nucleic acid binding"/>
    <property type="evidence" value="ECO:0007669"/>
    <property type="project" value="InterPro"/>
</dbReference>
<gene>
    <name evidence="4" type="primary">pol</name>
    <name evidence="4" type="ORF">T02_15628</name>
</gene>
<feature type="domain" description="Reverse transcriptase" evidence="2">
    <location>
        <begin position="1"/>
        <end position="82"/>
    </location>
</feature>
<dbReference type="InterPro" id="IPR043502">
    <property type="entry name" value="DNA/RNA_pol_sf"/>
</dbReference>
<dbReference type="InterPro" id="IPR036397">
    <property type="entry name" value="RNaseH_sf"/>
</dbReference>
<dbReference type="GO" id="GO:0015074">
    <property type="term" value="P:DNA integration"/>
    <property type="evidence" value="ECO:0007669"/>
    <property type="project" value="InterPro"/>
</dbReference>